<proteinExistence type="inferred from homology"/>
<keyword evidence="2" id="KW-0808">Transferase</keyword>
<dbReference type="InterPro" id="IPR008144">
    <property type="entry name" value="Guanylate_kin-like_dom"/>
</dbReference>
<dbReference type="AlphaFoldDB" id="A0A9P9JII4"/>
<evidence type="ECO:0000313" key="6">
    <source>
        <dbReference type="Proteomes" id="UP000738349"/>
    </source>
</evidence>
<dbReference type="OrthoDB" id="6334211at2759"/>
<dbReference type="GO" id="GO:0004385">
    <property type="term" value="F:GMP kinase activity"/>
    <property type="evidence" value="ECO:0007669"/>
    <property type="project" value="TreeGrafter"/>
</dbReference>
<evidence type="ECO:0000313" key="5">
    <source>
        <dbReference type="EMBL" id="KAH7175947.1"/>
    </source>
</evidence>
<keyword evidence="3" id="KW-0418">Kinase</keyword>
<reference evidence="5" key="1">
    <citation type="journal article" date="2021" name="Nat. Commun.">
        <title>Genetic determinants of endophytism in the Arabidopsis root mycobiome.</title>
        <authorList>
            <person name="Mesny F."/>
            <person name="Miyauchi S."/>
            <person name="Thiergart T."/>
            <person name="Pickel B."/>
            <person name="Atanasova L."/>
            <person name="Karlsson M."/>
            <person name="Huettel B."/>
            <person name="Barry K.W."/>
            <person name="Haridas S."/>
            <person name="Chen C."/>
            <person name="Bauer D."/>
            <person name="Andreopoulos W."/>
            <person name="Pangilinan J."/>
            <person name="LaButti K."/>
            <person name="Riley R."/>
            <person name="Lipzen A."/>
            <person name="Clum A."/>
            <person name="Drula E."/>
            <person name="Henrissat B."/>
            <person name="Kohler A."/>
            <person name="Grigoriev I.V."/>
            <person name="Martin F.M."/>
            <person name="Hacquard S."/>
        </authorList>
    </citation>
    <scope>NUCLEOTIDE SEQUENCE</scope>
    <source>
        <strain evidence="5">MPI-CAGE-AT-0147</strain>
    </source>
</reference>
<comment type="similarity">
    <text evidence="1">Belongs to the guanylate kinase family.</text>
</comment>
<accession>A0A9P9JII4</accession>
<dbReference type="InterPro" id="IPR008145">
    <property type="entry name" value="GK/Ca_channel_bsu"/>
</dbReference>
<dbReference type="GO" id="GO:0005829">
    <property type="term" value="C:cytosol"/>
    <property type="evidence" value="ECO:0007669"/>
    <property type="project" value="TreeGrafter"/>
</dbReference>
<dbReference type="Gene3D" id="3.40.50.300">
    <property type="entry name" value="P-loop containing nucleotide triphosphate hydrolases"/>
    <property type="match status" value="1"/>
</dbReference>
<dbReference type="SUPFAM" id="SSF52540">
    <property type="entry name" value="P-loop containing nucleoside triphosphate hydrolases"/>
    <property type="match status" value="1"/>
</dbReference>
<evidence type="ECO:0000256" key="1">
    <source>
        <dbReference type="ARBA" id="ARBA00005790"/>
    </source>
</evidence>
<organism evidence="5 6">
    <name type="scientific">Dactylonectria macrodidyma</name>
    <dbReference type="NCBI Taxonomy" id="307937"/>
    <lineage>
        <taxon>Eukaryota</taxon>
        <taxon>Fungi</taxon>
        <taxon>Dikarya</taxon>
        <taxon>Ascomycota</taxon>
        <taxon>Pezizomycotina</taxon>
        <taxon>Sordariomycetes</taxon>
        <taxon>Hypocreomycetidae</taxon>
        <taxon>Hypocreales</taxon>
        <taxon>Nectriaceae</taxon>
        <taxon>Dactylonectria</taxon>
    </lineage>
</organism>
<gene>
    <name evidence="5" type="ORF">EDB81DRAFT_632776</name>
</gene>
<dbReference type="PANTHER" id="PTHR23117:SF13">
    <property type="entry name" value="GUANYLATE KINASE"/>
    <property type="match status" value="1"/>
</dbReference>
<comment type="caution">
    <text evidence="5">The sequence shown here is derived from an EMBL/GenBank/DDBJ whole genome shotgun (WGS) entry which is preliminary data.</text>
</comment>
<dbReference type="Proteomes" id="UP000738349">
    <property type="component" value="Unassembled WGS sequence"/>
</dbReference>
<evidence type="ECO:0000259" key="4">
    <source>
        <dbReference type="PROSITE" id="PS50052"/>
    </source>
</evidence>
<protein>
    <submittedName>
        <fullName evidence="5">P-loop containing nucleoside triphosphate hydrolase protein</fullName>
    </submittedName>
</protein>
<dbReference type="GO" id="GO:0016787">
    <property type="term" value="F:hydrolase activity"/>
    <property type="evidence" value="ECO:0007669"/>
    <property type="project" value="UniProtKB-KW"/>
</dbReference>
<dbReference type="SMART" id="SM00072">
    <property type="entry name" value="GuKc"/>
    <property type="match status" value="1"/>
</dbReference>
<dbReference type="EMBL" id="JAGMUV010000001">
    <property type="protein sequence ID" value="KAH7175947.1"/>
    <property type="molecule type" value="Genomic_DNA"/>
</dbReference>
<name>A0A9P9JII4_9HYPO</name>
<feature type="domain" description="Guanylate kinase-like" evidence="4">
    <location>
        <begin position="18"/>
        <end position="216"/>
    </location>
</feature>
<dbReference type="PROSITE" id="PS50052">
    <property type="entry name" value="GUANYLATE_KINASE_2"/>
    <property type="match status" value="1"/>
</dbReference>
<dbReference type="PANTHER" id="PTHR23117">
    <property type="entry name" value="GUANYLATE KINASE-RELATED"/>
    <property type="match status" value="1"/>
</dbReference>
<keyword evidence="5" id="KW-0378">Hydrolase</keyword>
<evidence type="ECO:0000256" key="3">
    <source>
        <dbReference type="ARBA" id="ARBA00022777"/>
    </source>
</evidence>
<sequence>MEGSLNAASTATASPRDLRPLILCGPSVLEKDALMRKLWDFLPDSFTIATHHTTYRPPDGQLSSNSHRYISSDEFLNMTSSGEFATYTTYGDHSWGVSRQTIAAGSATRRIVVMDVDMRGVEQLKSIPGFDARYVFITPPSLDVSEARLSAGHLGMETTGIYEPLRQLMAELGNARVPEEVEEAELGYARVPGIYDLILLSENLDRAFQTLINYIYSFNY</sequence>
<dbReference type="InterPro" id="IPR027417">
    <property type="entry name" value="P-loop_NTPase"/>
</dbReference>
<keyword evidence="6" id="KW-1185">Reference proteome</keyword>
<evidence type="ECO:0000256" key="2">
    <source>
        <dbReference type="ARBA" id="ARBA00022679"/>
    </source>
</evidence>
<dbReference type="Pfam" id="PF00625">
    <property type="entry name" value="Guanylate_kin"/>
    <property type="match status" value="1"/>
</dbReference>